<feature type="non-terminal residue" evidence="1">
    <location>
        <position position="1"/>
    </location>
</feature>
<organism evidence="1 2">
    <name type="scientific">Dentiscutata erythropus</name>
    <dbReference type="NCBI Taxonomy" id="1348616"/>
    <lineage>
        <taxon>Eukaryota</taxon>
        <taxon>Fungi</taxon>
        <taxon>Fungi incertae sedis</taxon>
        <taxon>Mucoromycota</taxon>
        <taxon>Glomeromycotina</taxon>
        <taxon>Glomeromycetes</taxon>
        <taxon>Diversisporales</taxon>
        <taxon>Gigasporaceae</taxon>
        <taxon>Dentiscutata</taxon>
    </lineage>
</organism>
<evidence type="ECO:0000313" key="1">
    <source>
        <dbReference type="EMBL" id="CAG8812959.1"/>
    </source>
</evidence>
<sequence length="209" mass="25293">RIPRDRESSWFKKLNQKDMKELLENHELVSPNTFIWQKDKEKKLNWIIIEDEDMGKVSRQHGEFRKVMYWVKDDATNQLSRYKKCIKHDTIYRNIKCTFKKDAEKIYLIKVDLKKIWHGSIEKFKNKLEHKRQILGVRPFLSNARTQFQYELESVFGESEVWIREESGNFMNKVRNRSMFLMVDIIIVRNNINREISEPVAVIKEADNR</sequence>
<dbReference type="EMBL" id="CAJVPY010049471">
    <property type="protein sequence ID" value="CAG8812959.1"/>
    <property type="molecule type" value="Genomic_DNA"/>
</dbReference>
<accession>A0A9N9K8Y6</accession>
<dbReference type="Proteomes" id="UP000789405">
    <property type="component" value="Unassembled WGS sequence"/>
</dbReference>
<proteinExistence type="predicted"/>
<gene>
    <name evidence="1" type="ORF">DERYTH_LOCUS25721</name>
</gene>
<evidence type="ECO:0000313" key="2">
    <source>
        <dbReference type="Proteomes" id="UP000789405"/>
    </source>
</evidence>
<name>A0A9N9K8Y6_9GLOM</name>
<dbReference type="AlphaFoldDB" id="A0A9N9K8Y6"/>
<protein>
    <submittedName>
        <fullName evidence="1">7334_t:CDS:1</fullName>
    </submittedName>
</protein>
<keyword evidence="2" id="KW-1185">Reference proteome</keyword>
<reference evidence="1" key="1">
    <citation type="submission" date="2021-06" db="EMBL/GenBank/DDBJ databases">
        <authorList>
            <person name="Kallberg Y."/>
            <person name="Tangrot J."/>
            <person name="Rosling A."/>
        </authorList>
    </citation>
    <scope>NUCLEOTIDE SEQUENCE</scope>
    <source>
        <strain evidence="1">MA453B</strain>
    </source>
</reference>
<comment type="caution">
    <text evidence="1">The sequence shown here is derived from an EMBL/GenBank/DDBJ whole genome shotgun (WGS) entry which is preliminary data.</text>
</comment>
<feature type="non-terminal residue" evidence="1">
    <location>
        <position position="209"/>
    </location>
</feature>